<comment type="caution">
    <text evidence="2">The sequence shown here is derived from an EMBL/GenBank/DDBJ whole genome shotgun (WGS) entry which is preliminary data.</text>
</comment>
<sequence length="60" mass="6849">MFRLSDLFILLAVAASFLVSGFLWFNGYREEGLFTAMWVPSILCFGIYFKASSIMGRLDE</sequence>
<feature type="transmembrane region" description="Helical" evidence="1">
    <location>
        <begin position="7"/>
        <end position="26"/>
    </location>
</feature>
<name>A0A363UMV1_9GAMM</name>
<accession>A0A363UMV1</accession>
<evidence type="ECO:0000313" key="3">
    <source>
        <dbReference type="Proteomes" id="UP000251800"/>
    </source>
</evidence>
<gene>
    <name evidence="2" type="ORF">DEH80_04780</name>
</gene>
<dbReference type="OrthoDB" id="1202835at2"/>
<proteinExistence type="predicted"/>
<feature type="transmembrane region" description="Helical" evidence="1">
    <location>
        <begin position="32"/>
        <end position="49"/>
    </location>
</feature>
<reference evidence="2 3" key="1">
    <citation type="submission" date="2018-05" db="EMBL/GenBank/DDBJ databases">
        <title>Abyssibacter profundi OUC007T gen. nov., sp. nov, a marine bacterium isolated from seawater of the Mariana Trench.</title>
        <authorList>
            <person name="Zhou S."/>
        </authorList>
    </citation>
    <scope>NUCLEOTIDE SEQUENCE [LARGE SCALE GENOMIC DNA]</scope>
    <source>
        <strain evidence="2 3">OUC007</strain>
    </source>
</reference>
<organism evidence="2 3">
    <name type="scientific">Abyssibacter profundi</name>
    <dbReference type="NCBI Taxonomy" id="2182787"/>
    <lineage>
        <taxon>Bacteria</taxon>
        <taxon>Pseudomonadati</taxon>
        <taxon>Pseudomonadota</taxon>
        <taxon>Gammaproteobacteria</taxon>
        <taxon>Chromatiales</taxon>
        <taxon>Oceanococcaceae</taxon>
        <taxon>Abyssibacter</taxon>
    </lineage>
</organism>
<dbReference type="AlphaFoldDB" id="A0A363UMV1"/>
<evidence type="ECO:0000256" key="1">
    <source>
        <dbReference type="SAM" id="Phobius"/>
    </source>
</evidence>
<keyword evidence="1" id="KW-1133">Transmembrane helix</keyword>
<dbReference type="Proteomes" id="UP000251800">
    <property type="component" value="Unassembled WGS sequence"/>
</dbReference>
<keyword evidence="3" id="KW-1185">Reference proteome</keyword>
<keyword evidence="1" id="KW-0812">Transmembrane</keyword>
<dbReference type="RefSeq" id="WP_109719346.1">
    <property type="nucleotide sequence ID" value="NZ_QEQK01000004.1"/>
</dbReference>
<dbReference type="EMBL" id="QEQK01000004">
    <property type="protein sequence ID" value="PWN56749.1"/>
    <property type="molecule type" value="Genomic_DNA"/>
</dbReference>
<keyword evidence="1" id="KW-0472">Membrane</keyword>
<protein>
    <submittedName>
        <fullName evidence="2">Uncharacterized protein</fullName>
    </submittedName>
</protein>
<evidence type="ECO:0000313" key="2">
    <source>
        <dbReference type="EMBL" id="PWN56749.1"/>
    </source>
</evidence>